<evidence type="ECO:0000313" key="2">
    <source>
        <dbReference type="Proteomes" id="UP000245133"/>
    </source>
</evidence>
<comment type="caution">
    <text evidence="1">The sequence shown here is derived from an EMBL/GenBank/DDBJ whole genome shotgun (WGS) entry which is preliminary data.</text>
</comment>
<evidence type="ECO:0000313" key="1">
    <source>
        <dbReference type="EMBL" id="GBF51498.1"/>
    </source>
</evidence>
<keyword evidence="2" id="KW-1185">Reference proteome</keyword>
<organism evidence="1 2">
    <name type="scientific">Leptospira ryugenii</name>
    <dbReference type="NCBI Taxonomy" id="1917863"/>
    <lineage>
        <taxon>Bacteria</taxon>
        <taxon>Pseudomonadati</taxon>
        <taxon>Spirochaetota</taxon>
        <taxon>Spirochaetia</taxon>
        <taxon>Leptospirales</taxon>
        <taxon>Leptospiraceae</taxon>
        <taxon>Leptospira</taxon>
    </lineage>
</organism>
<dbReference type="EMBL" id="BFBB01000008">
    <property type="protein sequence ID" value="GBF51498.1"/>
    <property type="molecule type" value="Genomic_DNA"/>
</dbReference>
<accession>A0A2P2E3M7</accession>
<dbReference type="AlphaFoldDB" id="A0A2P2E3M7"/>
<protein>
    <recommendedName>
        <fullName evidence="3">Lipoprotein</fullName>
    </recommendedName>
</protein>
<dbReference type="Proteomes" id="UP000245133">
    <property type="component" value="Unassembled WGS sequence"/>
</dbReference>
<proteinExistence type="predicted"/>
<name>A0A2P2E3M7_9LEPT</name>
<evidence type="ECO:0008006" key="3">
    <source>
        <dbReference type="Google" id="ProtNLM"/>
    </source>
</evidence>
<sequence length="202" mass="22713">MEGKSQMKNNLITSFLIIFLSLMSCVFSEPKLAVNKFQDGPLPIRHEGVLKTIYPRHEYIAENTKTSSIVSKIDKYAKNVGGETNGWTIKKLSTSYNSKSFVSSEKLADSLTQVFSFSNDQENGFFIVPGLVVVLFKNKMTPALIQQWSEKYSIGGYRILSEKIITLDYSPGLSAIENAEKIRSYDFVEDAYADIAQQKVPK</sequence>
<reference evidence="1 2" key="1">
    <citation type="submission" date="2018-02" db="EMBL/GenBank/DDBJ databases">
        <title>Novel Leptospira species isolated from soil and water in Japan.</title>
        <authorList>
            <person name="Nakao R."/>
            <person name="Masuzawa T."/>
        </authorList>
    </citation>
    <scope>NUCLEOTIDE SEQUENCE [LARGE SCALE GENOMIC DNA]</scope>
    <source>
        <strain evidence="1 2">YH101</strain>
    </source>
</reference>
<gene>
    <name evidence="1" type="ORF">LPTSP4_30360</name>
</gene>
<dbReference type="PROSITE" id="PS51257">
    <property type="entry name" value="PROKAR_LIPOPROTEIN"/>
    <property type="match status" value="1"/>
</dbReference>